<evidence type="ECO:0000256" key="3">
    <source>
        <dbReference type="SAM" id="SignalP"/>
    </source>
</evidence>
<dbReference type="InterPro" id="IPR011990">
    <property type="entry name" value="TPR-like_helical_dom_sf"/>
</dbReference>
<proteinExistence type="predicted"/>
<evidence type="ECO:0000313" key="4">
    <source>
        <dbReference type="EMBL" id="TKD12088.1"/>
    </source>
</evidence>
<keyword evidence="5" id="KW-1185">Reference proteome</keyword>
<comment type="caution">
    <text evidence="4">The sequence shown here is derived from an EMBL/GenBank/DDBJ whole genome shotgun (WGS) entry which is preliminary data.</text>
</comment>
<dbReference type="InterPro" id="IPR050498">
    <property type="entry name" value="Ycf3"/>
</dbReference>
<dbReference type="SUPFAM" id="SSF48452">
    <property type="entry name" value="TPR-like"/>
    <property type="match status" value="2"/>
</dbReference>
<feature type="chain" id="PRO_5020761851" evidence="3">
    <location>
        <begin position="28"/>
        <end position="348"/>
    </location>
</feature>
<accession>A0A4U1JJE8</accession>
<evidence type="ECO:0000313" key="5">
    <source>
        <dbReference type="Proteomes" id="UP000309215"/>
    </source>
</evidence>
<dbReference type="Gene3D" id="1.25.40.10">
    <property type="entry name" value="Tetratricopeptide repeat domain"/>
    <property type="match status" value="2"/>
</dbReference>
<reference evidence="4 5" key="1">
    <citation type="submission" date="2019-04" db="EMBL/GenBank/DDBJ databases">
        <authorList>
            <person name="Li Y."/>
            <person name="Wang J."/>
        </authorList>
    </citation>
    <scope>NUCLEOTIDE SEQUENCE [LARGE SCALE GENOMIC DNA]</scope>
    <source>
        <strain evidence="4 5">DSM 14668</strain>
    </source>
</reference>
<evidence type="ECO:0000256" key="2">
    <source>
        <dbReference type="ARBA" id="ARBA00022803"/>
    </source>
</evidence>
<keyword evidence="3" id="KW-0732">Signal</keyword>
<gene>
    <name evidence="4" type="ORF">E8A74_05625</name>
</gene>
<dbReference type="InterPro" id="IPR019734">
    <property type="entry name" value="TPR_rpt"/>
</dbReference>
<dbReference type="AlphaFoldDB" id="A0A4U1JJE8"/>
<protein>
    <submittedName>
        <fullName evidence="4">Tetratricopeptide repeat protein</fullName>
    </submittedName>
</protein>
<feature type="signal peptide" evidence="3">
    <location>
        <begin position="1"/>
        <end position="27"/>
    </location>
</feature>
<dbReference type="Pfam" id="PF13432">
    <property type="entry name" value="TPR_16"/>
    <property type="match status" value="2"/>
</dbReference>
<sequence length="348" mass="37095">MVFSSSSSHRAMRAFLLPCATALLLMACGGSTPPPKDPDLVADPPLGGNEGINEGAAQTDFQRAVAYIDKEQYAAGKVHLERALKASPDNAEAHAYMGLVLEKENDLAGAEASYLAALKLKPGLAAAAQNLAAIYLSTSPPRTDDAIKHLRAALEKVPGDVGMLRNLGYALGLKGDVEGASKAYDTAIAKGDTVEVRFEYAAMLAEAKQHEKAVPHLKKVLEGTKDDPAMLVTVGRMLGYGKAFGDCVAAFDRAIKLKATDPEWFVRRGTCKHELGDEAGALADYQESVKVKPDYAAGYYYMGLAQLALQKPQSAEFSMGKAVELGKDAPIGKAAKDKLREIKAINKR</sequence>
<name>A0A4U1JJE8_9BACT</name>
<organism evidence="4 5">
    <name type="scientific">Polyangium fumosum</name>
    <dbReference type="NCBI Taxonomy" id="889272"/>
    <lineage>
        <taxon>Bacteria</taxon>
        <taxon>Pseudomonadati</taxon>
        <taxon>Myxococcota</taxon>
        <taxon>Polyangia</taxon>
        <taxon>Polyangiales</taxon>
        <taxon>Polyangiaceae</taxon>
        <taxon>Polyangium</taxon>
    </lineage>
</organism>
<dbReference type="Proteomes" id="UP000309215">
    <property type="component" value="Unassembled WGS sequence"/>
</dbReference>
<dbReference type="PANTHER" id="PTHR44858:SF1">
    <property type="entry name" value="UDP-N-ACETYLGLUCOSAMINE--PEPTIDE N-ACETYLGLUCOSAMINYLTRANSFERASE SPINDLY-RELATED"/>
    <property type="match status" value="1"/>
</dbReference>
<dbReference type="EMBL" id="SSMQ01000004">
    <property type="protein sequence ID" value="TKD12088.1"/>
    <property type="molecule type" value="Genomic_DNA"/>
</dbReference>
<dbReference type="SMART" id="SM00028">
    <property type="entry name" value="TPR"/>
    <property type="match status" value="7"/>
</dbReference>
<keyword evidence="1" id="KW-0677">Repeat</keyword>
<evidence type="ECO:0000256" key="1">
    <source>
        <dbReference type="ARBA" id="ARBA00022737"/>
    </source>
</evidence>
<keyword evidence="2" id="KW-0802">TPR repeat</keyword>
<dbReference type="OrthoDB" id="5450625at2"/>
<dbReference type="PANTHER" id="PTHR44858">
    <property type="entry name" value="TETRATRICOPEPTIDE REPEAT PROTEIN 6"/>
    <property type="match status" value="1"/>
</dbReference>